<reference evidence="8 9" key="1">
    <citation type="submission" date="2014-02" db="EMBL/GenBank/DDBJ databases">
        <title>The genome sequence of Colletotrichum fioriniae PJ7.</title>
        <authorList>
            <person name="Baroncelli R."/>
            <person name="Thon M.R."/>
        </authorList>
    </citation>
    <scope>NUCLEOTIDE SEQUENCE [LARGE SCALE GENOMIC DNA]</scope>
    <source>
        <strain evidence="8 9">PJ7</strain>
    </source>
</reference>
<dbReference type="GO" id="GO:0005886">
    <property type="term" value="C:plasma membrane"/>
    <property type="evidence" value="ECO:0007669"/>
    <property type="project" value="TreeGrafter"/>
</dbReference>
<dbReference type="Proteomes" id="UP000020467">
    <property type="component" value="Unassembled WGS sequence"/>
</dbReference>
<keyword evidence="3 6" id="KW-1133">Transmembrane helix</keyword>
<comment type="caution">
    <text evidence="8">The sequence shown here is derived from an EMBL/GenBank/DDBJ whole genome shotgun (WGS) entry which is preliminary data.</text>
</comment>
<evidence type="ECO:0000256" key="2">
    <source>
        <dbReference type="ARBA" id="ARBA00022692"/>
    </source>
</evidence>
<evidence type="ECO:0000256" key="1">
    <source>
        <dbReference type="ARBA" id="ARBA00004141"/>
    </source>
</evidence>
<evidence type="ECO:0000256" key="3">
    <source>
        <dbReference type="ARBA" id="ARBA00022989"/>
    </source>
</evidence>
<dbReference type="SUPFAM" id="SSF103473">
    <property type="entry name" value="MFS general substrate transporter"/>
    <property type="match status" value="1"/>
</dbReference>
<evidence type="ECO:0000256" key="5">
    <source>
        <dbReference type="SAM" id="MobiDB-lite"/>
    </source>
</evidence>
<feature type="transmembrane region" description="Helical" evidence="6">
    <location>
        <begin position="404"/>
        <end position="423"/>
    </location>
</feature>
<feature type="transmembrane region" description="Helical" evidence="6">
    <location>
        <begin position="211"/>
        <end position="230"/>
    </location>
</feature>
<dbReference type="GO" id="GO:0022857">
    <property type="term" value="F:transmembrane transporter activity"/>
    <property type="evidence" value="ECO:0007669"/>
    <property type="project" value="InterPro"/>
</dbReference>
<dbReference type="KEGG" id="cfj:CFIO01_12982"/>
<feature type="transmembrane region" description="Helical" evidence="6">
    <location>
        <begin position="181"/>
        <end position="199"/>
    </location>
</feature>
<comment type="subcellular location">
    <subcellularLocation>
        <location evidence="1">Membrane</location>
        <topology evidence="1">Multi-pass membrane protein</topology>
    </subcellularLocation>
</comment>
<dbReference type="InterPro" id="IPR036259">
    <property type="entry name" value="MFS_trans_sf"/>
</dbReference>
<dbReference type="PANTHER" id="PTHR23502">
    <property type="entry name" value="MAJOR FACILITATOR SUPERFAMILY"/>
    <property type="match status" value="1"/>
</dbReference>
<keyword evidence="4 6" id="KW-0472">Membrane</keyword>
<feature type="transmembrane region" description="Helical" evidence="6">
    <location>
        <begin position="55"/>
        <end position="78"/>
    </location>
</feature>
<dbReference type="Gene3D" id="1.20.1250.20">
    <property type="entry name" value="MFS general substrate transporter like domains"/>
    <property type="match status" value="1"/>
</dbReference>
<gene>
    <name evidence="8" type="ORF">CFIO01_12982</name>
</gene>
<feature type="transmembrane region" description="Helical" evidence="6">
    <location>
        <begin position="317"/>
        <end position="340"/>
    </location>
</feature>
<dbReference type="eggNOG" id="KOG0255">
    <property type="taxonomic scope" value="Eukaryota"/>
</dbReference>
<evidence type="ECO:0000313" key="9">
    <source>
        <dbReference type="Proteomes" id="UP000020467"/>
    </source>
</evidence>
<feature type="transmembrane region" description="Helical" evidence="6">
    <location>
        <begin position="360"/>
        <end position="383"/>
    </location>
</feature>
<evidence type="ECO:0000256" key="6">
    <source>
        <dbReference type="SAM" id="Phobius"/>
    </source>
</evidence>
<dbReference type="InterPro" id="IPR011701">
    <property type="entry name" value="MFS"/>
</dbReference>
<evidence type="ECO:0000259" key="7">
    <source>
        <dbReference type="PROSITE" id="PS50850"/>
    </source>
</evidence>
<proteinExistence type="predicted"/>
<organism evidence="8 9">
    <name type="scientific">Colletotrichum fioriniae PJ7</name>
    <dbReference type="NCBI Taxonomy" id="1445577"/>
    <lineage>
        <taxon>Eukaryota</taxon>
        <taxon>Fungi</taxon>
        <taxon>Dikarya</taxon>
        <taxon>Ascomycota</taxon>
        <taxon>Pezizomycotina</taxon>
        <taxon>Sordariomycetes</taxon>
        <taxon>Hypocreomycetidae</taxon>
        <taxon>Glomerellales</taxon>
        <taxon>Glomerellaceae</taxon>
        <taxon>Colletotrichum</taxon>
        <taxon>Colletotrichum acutatum species complex</taxon>
    </lineage>
</organism>
<evidence type="ECO:0000313" key="8">
    <source>
        <dbReference type="EMBL" id="EXF77327.1"/>
    </source>
</evidence>
<dbReference type="Pfam" id="PF07690">
    <property type="entry name" value="MFS_1"/>
    <property type="match status" value="1"/>
</dbReference>
<name>A0A010QBS5_9PEZI</name>
<feature type="transmembrane region" description="Helical" evidence="6">
    <location>
        <begin position="123"/>
        <end position="142"/>
    </location>
</feature>
<dbReference type="InterPro" id="IPR020846">
    <property type="entry name" value="MFS_dom"/>
</dbReference>
<dbReference type="EMBL" id="JARH01000730">
    <property type="protein sequence ID" value="EXF77327.1"/>
    <property type="molecule type" value="Genomic_DNA"/>
</dbReference>
<accession>A0A010QBS5</accession>
<keyword evidence="9" id="KW-1185">Reference proteome</keyword>
<dbReference type="OrthoDB" id="5215911at2759"/>
<evidence type="ECO:0000256" key="4">
    <source>
        <dbReference type="ARBA" id="ARBA00023136"/>
    </source>
</evidence>
<keyword evidence="2 6" id="KW-0812">Transmembrane</keyword>
<feature type="transmembrane region" description="Helical" evidence="6">
    <location>
        <begin position="468"/>
        <end position="487"/>
    </location>
</feature>
<protein>
    <recommendedName>
        <fullName evidence="7">Major facilitator superfamily (MFS) profile domain-containing protein</fullName>
    </recommendedName>
</protein>
<feature type="transmembrane region" description="Helical" evidence="6">
    <location>
        <begin position="499"/>
        <end position="517"/>
    </location>
</feature>
<dbReference type="AlphaFoldDB" id="A0A010QBS5"/>
<dbReference type="HOGENOM" id="CLU_008455_13_3_1"/>
<dbReference type="PANTHER" id="PTHR23502:SF30">
    <property type="entry name" value="TRANSPORTER, PUTATIVE (AFU_ORTHOLOGUE AFUA_8G04702)-RELATED"/>
    <property type="match status" value="1"/>
</dbReference>
<feature type="region of interest" description="Disordered" evidence="5">
    <location>
        <begin position="21"/>
        <end position="46"/>
    </location>
</feature>
<feature type="transmembrane region" description="Helical" evidence="6">
    <location>
        <begin position="429"/>
        <end position="456"/>
    </location>
</feature>
<feature type="compositionally biased region" description="Polar residues" evidence="5">
    <location>
        <begin position="21"/>
        <end position="30"/>
    </location>
</feature>
<feature type="domain" description="Major facilitator superfamily (MFS) profile" evidence="7">
    <location>
        <begin position="57"/>
        <end position="521"/>
    </location>
</feature>
<dbReference type="PROSITE" id="PS50850">
    <property type="entry name" value="MFS"/>
    <property type="match status" value="1"/>
</dbReference>
<sequence>MDQRIPHDDTPGTILLYDATSSTGNRQTHNGDIILQPKPSSDPEDPLNWTAKRKYLAIGMVYLYTFAIGIATSVHASILTQISESQNLSFAQLNTGTGLMQLMQGWGCLLWQPFAMTYGRRGVYITTVMLSIAPVIWTPLSFGASQWYAHRILLGIFCSPVESLPEVSVPDIFFAHERGRYMALYTFILFGSNFLAPFFSGFIADGAGWRWVMYFATIVLGVCSIILFLFTEETIFFRNTIEGLDPISSDENSTEIVKKDARNDLDTKRPPILDQVQDSIPMREKRTFLQKLSLVTRLPGRPSRKQTILKTWRSLKIIALFPNILWAGLLYGTNIAWYSVINATMSMILGEAPYSFSPTLVGVAYLSPLVFGGVAAVWAGKFSDVLTMRLARRNDGIREPEHRLWGLAVSAVMSSGGLLIWGVGASRNAHFMVLIVGIGITTFGVVCASAISLSYAVDCFKEIAGESFVAIIIIRNTLAFAFSYAITPWIEASGLQNCFISVAMISLVCTCSFLPMIKWGKALRRFSAERYWRFVADERETAVH</sequence>